<organism evidence="1 3">
    <name type="scientific">Artemisia annua</name>
    <name type="common">Sweet wormwood</name>
    <dbReference type="NCBI Taxonomy" id="35608"/>
    <lineage>
        <taxon>Eukaryota</taxon>
        <taxon>Viridiplantae</taxon>
        <taxon>Streptophyta</taxon>
        <taxon>Embryophyta</taxon>
        <taxon>Tracheophyta</taxon>
        <taxon>Spermatophyta</taxon>
        <taxon>Magnoliopsida</taxon>
        <taxon>eudicotyledons</taxon>
        <taxon>Gunneridae</taxon>
        <taxon>Pentapetalae</taxon>
        <taxon>asterids</taxon>
        <taxon>campanulids</taxon>
        <taxon>Asterales</taxon>
        <taxon>Asteraceae</taxon>
        <taxon>Asteroideae</taxon>
        <taxon>Anthemideae</taxon>
        <taxon>Artemisiinae</taxon>
        <taxon>Artemisia</taxon>
    </lineage>
</organism>
<keyword evidence="3" id="KW-1185">Reference proteome</keyword>
<proteinExistence type="predicted"/>
<comment type="caution">
    <text evidence="1">The sequence shown here is derived from an EMBL/GenBank/DDBJ whole genome shotgun (WGS) entry which is preliminary data.</text>
</comment>
<dbReference type="PANTHER" id="PTHR46422:SF19">
    <property type="entry name" value="SERINE_THREONINE-PROTEIN PHOSPHATASE"/>
    <property type="match status" value="1"/>
</dbReference>
<dbReference type="Proteomes" id="UP000245207">
    <property type="component" value="Unassembled WGS sequence"/>
</dbReference>
<dbReference type="OrthoDB" id="1827942at2759"/>
<reference evidence="1 3" key="1">
    <citation type="journal article" date="2018" name="Mol. Plant">
        <title>The genome of Artemisia annua provides insight into the evolution of Asteraceae family and artemisinin biosynthesis.</title>
        <authorList>
            <person name="Shen Q."/>
            <person name="Zhang L."/>
            <person name="Liao Z."/>
            <person name="Wang S."/>
            <person name="Yan T."/>
            <person name="Shi P."/>
            <person name="Liu M."/>
            <person name="Fu X."/>
            <person name="Pan Q."/>
            <person name="Wang Y."/>
            <person name="Lv Z."/>
            <person name="Lu X."/>
            <person name="Zhang F."/>
            <person name="Jiang W."/>
            <person name="Ma Y."/>
            <person name="Chen M."/>
            <person name="Hao X."/>
            <person name="Li L."/>
            <person name="Tang Y."/>
            <person name="Lv G."/>
            <person name="Zhou Y."/>
            <person name="Sun X."/>
            <person name="Brodelius P.E."/>
            <person name="Rose J.K.C."/>
            <person name="Tang K."/>
        </authorList>
    </citation>
    <scope>NUCLEOTIDE SEQUENCE [LARGE SCALE GENOMIC DNA]</scope>
    <source>
        <strain evidence="3">cv. Huhao1</strain>
        <tissue evidence="1">Leaf</tissue>
    </source>
</reference>
<evidence type="ECO:0000313" key="2">
    <source>
        <dbReference type="EMBL" id="PWA71407.1"/>
    </source>
</evidence>
<accession>A0A2U1LCX0</accession>
<dbReference type="STRING" id="35608.A0A2U1LCX0"/>
<gene>
    <name evidence="2" type="ORF">CTI12_AA279600</name>
    <name evidence="1" type="ORF">CTI12_AA408890</name>
</gene>
<dbReference type="PANTHER" id="PTHR46422">
    <property type="entry name" value="SERINE/THREONINE-PROTEIN PHOSPHATASE BSL3"/>
    <property type="match status" value="1"/>
</dbReference>
<evidence type="ECO:0000313" key="1">
    <source>
        <dbReference type="EMBL" id="PWA46857.1"/>
    </source>
</evidence>
<dbReference type="EMBL" id="PKPP01003088">
    <property type="protein sequence ID" value="PWA71407.1"/>
    <property type="molecule type" value="Genomic_DNA"/>
</dbReference>
<name>A0A2U1LCX0_ARTAN</name>
<sequence>MLFGNQSLDGKKWLSDAWALDTTQKPYGWQKLNLEGDKPSGRIILHIARMRLPVPACSNGMFLQCGGRDISDAYGLLMNMNGEWEWTLARGVSPSLGTSMPQ</sequence>
<protein>
    <submittedName>
        <fullName evidence="1">Uncharacterized protein</fullName>
    </submittedName>
</protein>
<dbReference type="AlphaFoldDB" id="A0A2U1LCX0"/>
<dbReference type="EMBL" id="PKPP01010075">
    <property type="protein sequence ID" value="PWA46857.1"/>
    <property type="molecule type" value="Genomic_DNA"/>
</dbReference>
<evidence type="ECO:0000313" key="3">
    <source>
        <dbReference type="Proteomes" id="UP000245207"/>
    </source>
</evidence>